<dbReference type="PROSITE" id="PS01124">
    <property type="entry name" value="HTH_ARAC_FAMILY_2"/>
    <property type="match status" value="1"/>
</dbReference>
<name>A0ABS6BBU6_9NOCA</name>
<dbReference type="InterPro" id="IPR018060">
    <property type="entry name" value="HTH_AraC"/>
</dbReference>
<proteinExistence type="predicted"/>
<evidence type="ECO:0000256" key="2">
    <source>
        <dbReference type="ARBA" id="ARBA00023125"/>
    </source>
</evidence>
<keyword evidence="2" id="KW-0238">DNA-binding</keyword>
<dbReference type="InterPro" id="IPR009057">
    <property type="entry name" value="Homeodomain-like_sf"/>
</dbReference>
<evidence type="ECO:0000256" key="3">
    <source>
        <dbReference type="ARBA" id="ARBA00023163"/>
    </source>
</evidence>
<dbReference type="Pfam" id="PF12833">
    <property type="entry name" value="HTH_18"/>
    <property type="match status" value="1"/>
</dbReference>
<dbReference type="SMART" id="SM00342">
    <property type="entry name" value="HTH_ARAC"/>
    <property type="match status" value="1"/>
</dbReference>
<reference evidence="5 6" key="1">
    <citation type="submission" date="2021-06" db="EMBL/GenBank/DDBJ databases">
        <title>Actinomycetes sequencing.</title>
        <authorList>
            <person name="Shan Q."/>
        </authorList>
    </citation>
    <scope>NUCLEOTIDE SEQUENCE [LARGE SCALE GENOMIC DNA]</scope>
    <source>
        <strain evidence="5 6">NEAU-G5</strain>
    </source>
</reference>
<evidence type="ECO:0000256" key="1">
    <source>
        <dbReference type="ARBA" id="ARBA00023015"/>
    </source>
</evidence>
<dbReference type="PANTHER" id="PTHR47894:SF4">
    <property type="entry name" value="HTH-TYPE TRANSCRIPTIONAL REGULATOR GADX"/>
    <property type="match status" value="1"/>
</dbReference>
<keyword evidence="3" id="KW-0804">Transcription</keyword>
<keyword evidence="1" id="KW-0805">Transcription regulation</keyword>
<keyword evidence="6" id="KW-1185">Reference proteome</keyword>
<dbReference type="RefSeq" id="WP_215923841.1">
    <property type="nucleotide sequence ID" value="NZ_JAHKNI010000025.1"/>
</dbReference>
<protein>
    <submittedName>
        <fullName evidence="5">AraC family transcriptional regulator</fullName>
    </submittedName>
</protein>
<organism evidence="5 6">
    <name type="scientific">Nocardia albiluteola</name>
    <dbReference type="NCBI Taxonomy" id="2842303"/>
    <lineage>
        <taxon>Bacteria</taxon>
        <taxon>Bacillati</taxon>
        <taxon>Actinomycetota</taxon>
        <taxon>Actinomycetes</taxon>
        <taxon>Mycobacteriales</taxon>
        <taxon>Nocardiaceae</taxon>
        <taxon>Nocardia</taxon>
    </lineage>
</organism>
<evidence type="ECO:0000313" key="5">
    <source>
        <dbReference type="EMBL" id="MBU3067759.1"/>
    </source>
</evidence>
<dbReference type="EMBL" id="JAHKNI010000025">
    <property type="protein sequence ID" value="MBU3067759.1"/>
    <property type="molecule type" value="Genomic_DNA"/>
</dbReference>
<evidence type="ECO:0000313" key="6">
    <source>
        <dbReference type="Proteomes" id="UP000733379"/>
    </source>
</evidence>
<gene>
    <name evidence="5" type="ORF">KO481_40355</name>
</gene>
<sequence>MGFRSDDLGQKSIPVGALSPLPEIMRDFGQDPWELLESHGVTARLLADPKRPGIPITSHGRIVADAVAATQCDHLGLLLGQRGFLDNTGPLRFLILNTPTVREAIEALVRFGPIWHRAVDSALSYEQGYVSLSITIDGVFPGRDQILTSYLTAVVKILEMVLGRSWRPTAVRISHREPESAALYRRFFRAPVLFDQPQHKVFFPEQLLDEKRAGSDRRLENFLRQELIELQGAEQPDLVRQVRDAIESLLPTGECTIERVAALFAVHRLTLHRRLARHDTTFEALVDDTRRRLAEQMLTYTDLPIAEVAAALGYRNQGNLTRAFRRWHDTSPRDWRARPPADPA</sequence>
<evidence type="ECO:0000259" key="4">
    <source>
        <dbReference type="PROSITE" id="PS01124"/>
    </source>
</evidence>
<dbReference type="Pfam" id="PF12625">
    <property type="entry name" value="Arabinose_bd"/>
    <property type="match status" value="1"/>
</dbReference>
<dbReference type="Gene3D" id="1.10.10.60">
    <property type="entry name" value="Homeodomain-like"/>
    <property type="match status" value="1"/>
</dbReference>
<comment type="caution">
    <text evidence="5">The sequence shown here is derived from an EMBL/GenBank/DDBJ whole genome shotgun (WGS) entry which is preliminary data.</text>
</comment>
<feature type="domain" description="HTH araC/xylS-type" evidence="4">
    <location>
        <begin position="240"/>
        <end position="338"/>
    </location>
</feature>
<dbReference type="SUPFAM" id="SSF46689">
    <property type="entry name" value="Homeodomain-like"/>
    <property type="match status" value="1"/>
</dbReference>
<dbReference type="PANTHER" id="PTHR47894">
    <property type="entry name" value="HTH-TYPE TRANSCRIPTIONAL REGULATOR GADX"/>
    <property type="match status" value="1"/>
</dbReference>
<dbReference type="InterPro" id="IPR032687">
    <property type="entry name" value="AraC-type_N"/>
</dbReference>
<accession>A0ABS6BBU6</accession>
<dbReference type="Proteomes" id="UP000733379">
    <property type="component" value="Unassembled WGS sequence"/>
</dbReference>